<accession>A0A2N5CDS4</accession>
<dbReference type="InterPro" id="IPR036928">
    <property type="entry name" value="AS_sf"/>
</dbReference>
<evidence type="ECO:0000256" key="1">
    <source>
        <dbReference type="ARBA" id="ARBA00009199"/>
    </source>
</evidence>
<reference evidence="4 5" key="1">
    <citation type="submission" date="2017-12" db="EMBL/GenBank/DDBJ databases">
        <title>Genome sequence of the active heterotrophic nitrifier-denitrifier, Cupriavidus pauculus UM1.</title>
        <authorList>
            <person name="Putonti C."/>
            <person name="Castignetti D."/>
        </authorList>
    </citation>
    <scope>NUCLEOTIDE SEQUENCE [LARGE SCALE GENOMIC DNA]</scope>
    <source>
        <strain evidence="4 5">UM1</strain>
    </source>
</reference>
<dbReference type="SUPFAM" id="SSF75304">
    <property type="entry name" value="Amidase signature (AS) enzymes"/>
    <property type="match status" value="1"/>
</dbReference>
<evidence type="ECO:0000313" key="5">
    <source>
        <dbReference type="Proteomes" id="UP000234341"/>
    </source>
</evidence>
<dbReference type="PANTHER" id="PTHR11895:SF7">
    <property type="entry name" value="GLUTAMYL-TRNA(GLN) AMIDOTRANSFERASE SUBUNIT A, MITOCHONDRIAL"/>
    <property type="match status" value="1"/>
</dbReference>
<dbReference type="Gene3D" id="3.90.1300.10">
    <property type="entry name" value="Amidase signature (AS) domain"/>
    <property type="match status" value="1"/>
</dbReference>
<feature type="region of interest" description="Disordered" evidence="2">
    <location>
        <begin position="125"/>
        <end position="145"/>
    </location>
</feature>
<evidence type="ECO:0000256" key="2">
    <source>
        <dbReference type="SAM" id="MobiDB-lite"/>
    </source>
</evidence>
<organism evidence="4 5">
    <name type="scientific">Cupriavidus pauculus</name>
    <dbReference type="NCBI Taxonomy" id="82633"/>
    <lineage>
        <taxon>Bacteria</taxon>
        <taxon>Pseudomonadati</taxon>
        <taxon>Pseudomonadota</taxon>
        <taxon>Betaproteobacteria</taxon>
        <taxon>Burkholderiales</taxon>
        <taxon>Burkholderiaceae</taxon>
        <taxon>Cupriavidus</taxon>
    </lineage>
</organism>
<evidence type="ECO:0000313" key="4">
    <source>
        <dbReference type="EMBL" id="PLQ00348.1"/>
    </source>
</evidence>
<dbReference type="InterPro" id="IPR000120">
    <property type="entry name" value="Amidase"/>
</dbReference>
<comment type="caution">
    <text evidence="4">The sequence shown here is derived from an EMBL/GenBank/DDBJ whole genome shotgun (WGS) entry which is preliminary data.</text>
</comment>
<dbReference type="Proteomes" id="UP000234341">
    <property type="component" value="Unassembled WGS sequence"/>
</dbReference>
<dbReference type="GO" id="GO:0003824">
    <property type="term" value="F:catalytic activity"/>
    <property type="evidence" value="ECO:0007669"/>
    <property type="project" value="InterPro"/>
</dbReference>
<dbReference type="Pfam" id="PF01425">
    <property type="entry name" value="Amidase"/>
    <property type="match status" value="1"/>
</dbReference>
<proteinExistence type="inferred from homology"/>
<evidence type="ECO:0000259" key="3">
    <source>
        <dbReference type="Pfam" id="PF01425"/>
    </source>
</evidence>
<dbReference type="PANTHER" id="PTHR11895">
    <property type="entry name" value="TRANSAMIDASE"/>
    <property type="match status" value="1"/>
</dbReference>
<dbReference type="EMBL" id="PJRP01000004">
    <property type="protein sequence ID" value="PLQ00348.1"/>
    <property type="molecule type" value="Genomic_DNA"/>
</dbReference>
<comment type="similarity">
    <text evidence="1">Belongs to the amidase family.</text>
</comment>
<dbReference type="AlphaFoldDB" id="A0A2N5CDS4"/>
<dbReference type="InterPro" id="IPR023631">
    <property type="entry name" value="Amidase_dom"/>
</dbReference>
<feature type="domain" description="Amidase" evidence="3">
    <location>
        <begin position="26"/>
        <end position="411"/>
    </location>
</feature>
<sequence>MTQLNQLGAREAVRRMAEGSLTSEALVRACLERIAERDAAVGAFVDLDPEKALASARTADRSRAGTLCGLPFAVKDIIETADLGTAYGSPIYRGHRAVADAGCVASAREEGAILLGKVATSEFATQTPAKTRNPLDLERTPGGSSSGSAAAVADLMVPVAFGTQTTGSITRPASYCGVVGYKPTYGLINSAGVKHLSHSQDTVGLLTRSVEDALFFVFGEPAVNRLVRDDRLPRIGLVRSSQWGHASAAAISEIEAFITRMAALGAQVHNITLPQELELLAEEQGRLFAYEARQSLKHEWLTARDQMSPRLIQRLAGGEGITAEEYLEMRRRVEEGKRKTALLFADADVLLYPAADGEAERSMIDSGSPRFGALWTVLQLPTLALRVGTGADGLPIGAQVIGRHADDVSLLHAAHLLASKAGFGQ</sequence>
<gene>
    <name evidence="4" type="ORF">CYJ10_11985</name>
</gene>
<dbReference type="RefSeq" id="WP_101681718.1">
    <property type="nucleotide sequence ID" value="NZ_PJRP01000004.1"/>
</dbReference>
<protein>
    <submittedName>
        <fullName evidence="4">Amidase</fullName>
    </submittedName>
</protein>
<name>A0A2N5CDS4_9BURK</name>
<dbReference type="OrthoDB" id="8641877at2"/>